<proteinExistence type="predicted"/>
<organism evidence="1 2">
    <name type="scientific">Auriscalpium vulgare</name>
    <dbReference type="NCBI Taxonomy" id="40419"/>
    <lineage>
        <taxon>Eukaryota</taxon>
        <taxon>Fungi</taxon>
        <taxon>Dikarya</taxon>
        <taxon>Basidiomycota</taxon>
        <taxon>Agaricomycotina</taxon>
        <taxon>Agaricomycetes</taxon>
        <taxon>Russulales</taxon>
        <taxon>Auriscalpiaceae</taxon>
        <taxon>Auriscalpium</taxon>
    </lineage>
</organism>
<feature type="non-terminal residue" evidence="1">
    <location>
        <position position="450"/>
    </location>
</feature>
<protein>
    <submittedName>
        <fullName evidence="1">Uncharacterized protein</fullName>
    </submittedName>
</protein>
<reference evidence="1" key="2">
    <citation type="journal article" date="2022" name="New Phytol.">
        <title>Evolutionary transition to the ectomycorrhizal habit in the genomes of a hyperdiverse lineage of mushroom-forming fungi.</title>
        <authorList>
            <person name="Looney B."/>
            <person name="Miyauchi S."/>
            <person name="Morin E."/>
            <person name="Drula E."/>
            <person name="Courty P.E."/>
            <person name="Kohler A."/>
            <person name="Kuo A."/>
            <person name="LaButti K."/>
            <person name="Pangilinan J."/>
            <person name="Lipzen A."/>
            <person name="Riley R."/>
            <person name="Andreopoulos W."/>
            <person name="He G."/>
            <person name="Johnson J."/>
            <person name="Nolan M."/>
            <person name="Tritt A."/>
            <person name="Barry K.W."/>
            <person name="Grigoriev I.V."/>
            <person name="Nagy L.G."/>
            <person name="Hibbett D."/>
            <person name="Henrissat B."/>
            <person name="Matheny P.B."/>
            <person name="Labbe J."/>
            <person name="Martin F.M."/>
        </authorList>
    </citation>
    <scope>NUCLEOTIDE SEQUENCE</scope>
    <source>
        <strain evidence="1">FP105234-sp</strain>
    </source>
</reference>
<evidence type="ECO:0000313" key="1">
    <source>
        <dbReference type="EMBL" id="KAI0041267.1"/>
    </source>
</evidence>
<dbReference type="Proteomes" id="UP000814033">
    <property type="component" value="Unassembled WGS sequence"/>
</dbReference>
<accession>A0ACB8RBN7</accession>
<reference evidence="1" key="1">
    <citation type="submission" date="2021-02" db="EMBL/GenBank/DDBJ databases">
        <authorList>
            <consortium name="DOE Joint Genome Institute"/>
            <person name="Ahrendt S."/>
            <person name="Looney B.P."/>
            <person name="Miyauchi S."/>
            <person name="Morin E."/>
            <person name="Drula E."/>
            <person name="Courty P.E."/>
            <person name="Chicoki N."/>
            <person name="Fauchery L."/>
            <person name="Kohler A."/>
            <person name="Kuo A."/>
            <person name="Labutti K."/>
            <person name="Pangilinan J."/>
            <person name="Lipzen A."/>
            <person name="Riley R."/>
            <person name="Andreopoulos W."/>
            <person name="He G."/>
            <person name="Johnson J."/>
            <person name="Barry K.W."/>
            <person name="Grigoriev I.V."/>
            <person name="Nagy L."/>
            <person name="Hibbett D."/>
            <person name="Henrissat B."/>
            <person name="Matheny P.B."/>
            <person name="Labbe J."/>
            <person name="Martin F."/>
        </authorList>
    </citation>
    <scope>NUCLEOTIDE SEQUENCE</scope>
    <source>
        <strain evidence="1">FP105234-sp</strain>
    </source>
</reference>
<comment type="caution">
    <text evidence="1">The sequence shown here is derived from an EMBL/GenBank/DDBJ whole genome shotgun (WGS) entry which is preliminary data.</text>
</comment>
<name>A0ACB8RBN7_9AGAM</name>
<evidence type="ECO:0000313" key="2">
    <source>
        <dbReference type="Proteomes" id="UP000814033"/>
    </source>
</evidence>
<gene>
    <name evidence="1" type="ORF">FA95DRAFT_1501723</name>
</gene>
<keyword evidence="2" id="KW-1185">Reference proteome</keyword>
<sequence length="450" mass="51580">MVQVVNNLTSKQETGGPMASMYLLQHPDHYVLHKFEKLHWKNYVNEVSYYWDPNEAETVSSDPTVVVKNIRGFIVSQSATMDYTQRPTPLKSMSLHKWAMLCTKVRMQNKKGKASQQHRSRHSEDSESDTDDMDDLESDMDDDGLMLAAQDPDSDYIPNNAQSKKSHVMSNTHSFPSTHPQYETHQVRVCKESKAKVPNFGAVPLPRRDQGNIEEYCMTMLTLFKPWSHPSDLKEENLSWQEAFDSYSFSDAEKRYMDFMQIRYECNDARDDYAAKRKAGIAEGNISGDVIAHLMGDMEPQPGVHNLDDTFNLEELAEQLQSQWQVIGKRTLNRMCQMDQIEKVMTEAGWLERSITETPDQDMEEPFFGAGKSASHWKQVLALEKETIVNNRLAQAEKANNGATENTQTMDTTKYVDTVKLVDRAYLQESHHPGNKREQQVATETVKLFT</sequence>
<dbReference type="EMBL" id="MU276133">
    <property type="protein sequence ID" value="KAI0041267.1"/>
    <property type="molecule type" value="Genomic_DNA"/>
</dbReference>